<dbReference type="InterPro" id="IPR053164">
    <property type="entry name" value="IS1016-like_transposase"/>
</dbReference>
<dbReference type="AlphaFoldDB" id="A0A3M6UG41"/>
<protein>
    <recommendedName>
        <fullName evidence="1">ISXO2-like transposase domain-containing protein</fullName>
    </recommendedName>
</protein>
<accession>A0A3M6UG41</accession>
<reference evidence="2 3" key="1">
    <citation type="journal article" date="2018" name="Sci. Rep.">
        <title>Comparative analysis of the Pocillopora damicornis genome highlights role of immune system in coral evolution.</title>
        <authorList>
            <person name="Cunning R."/>
            <person name="Bay R.A."/>
            <person name="Gillette P."/>
            <person name="Baker A.C."/>
            <person name="Traylor-Knowles N."/>
        </authorList>
    </citation>
    <scope>NUCLEOTIDE SEQUENCE [LARGE SCALE GENOMIC DNA]</scope>
    <source>
        <strain evidence="2">RSMAS</strain>
        <tissue evidence="2">Whole animal</tissue>
    </source>
</reference>
<dbReference type="Proteomes" id="UP000275408">
    <property type="component" value="Unassembled WGS sequence"/>
</dbReference>
<gene>
    <name evidence="2" type="ORF">pdam_00016865</name>
</gene>
<keyword evidence="3" id="KW-1185">Reference proteome</keyword>
<feature type="domain" description="ISXO2-like transposase" evidence="1">
    <location>
        <begin position="82"/>
        <end position="219"/>
    </location>
</feature>
<evidence type="ECO:0000313" key="3">
    <source>
        <dbReference type="Proteomes" id="UP000275408"/>
    </source>
</evidence>
<comment type="caution">
    <text evidence="2">The sequence shown here is derived from an EMBL/GenBank/DDBJ whole genome shotgun (WGS) entry which is preliminary data.</text>
</comment>
<dbReference type="EMBL" id="RCHS01001598">
    <property type="protein sequence ID" value="RMX52623.1"/>
    <property type="molecule type" value="Genomic_DNA"/>
</dbReference>
<evidence type="ECO:0000313" key="2">
    <source>
        <dbReference type="EMBL" id="RMX52623.1"/>
    </source>
</evidence>
<evidence type="ECO:0000259" key="1">
    <source>
        <dbReference type="SMART" id="SM01126"/>
    </source>
</evidence>
<dbReference type="OrthoDB" id="5979044at2759"/>
<dbReference type="PANTHER" id="PTHR47163:SF2">
    <property type="entry name" value="SI:DKEY-17M8.2"/>
    <property type="match status" value="1"/>
</dbReference>
<dbReference type="PANTHER" id="PTHR47163">
    <property type="entry name" value="DDE_TNP_IS1595 DOMAIN-CONTAINING PROTEIN"/>
    <property type="match status" value="1"/>
</dbReference>
<organism evidence="2 3">
    <name type="scientific">Pocillopora damicornis</name>
    <name type="common">Cauliflower coral</name>
    <name type="synonym">Millepora damicornis</name>
    <dbReference type="NCBI Taxonomy" id="46731"/>
    <lineage>
        <taxon>Eukaryota</taxon>
        <taxon>Metazoa</taxon>
        <taxon>Cnidaria</taxon>
        <taxon>Anthozoa</taxon>
        <taxon>Hexacorallia</taxon>
        <taxon>Scleractinia</taxon>
        <taxon>Astrocoeniina</taxon>
        <taxon>Pocilloporidae</taxon>
        <taxon>Pocillopora</taxon>
    </lineage>
</organism>
<name>A0A3M6UG41_POCDA</name>
<dbReference type="SMART" id="SM01126">
    <property type="entry name" value="DDE_Tnp_IS1595"/>
    <property type="match status" value="1"/>
</dbReference>
<dbReference type="STRING" id="46731.A0A3M6UG41"/>
<proteinExistence type="predicted"/>
<dbReference type="Pfam" id="PF12762">
    <property type="entry name" value="DDE_Tnp_IS1595"/>
    <property type="match status" value="1"/>
</dbReference>
<dbReference type="InterPro" id="IPR024445">
    <property type="entry name" value="Tnp_ISXO2-like"/>
</dbReference>
<sequence>MQFSDTYYRSSRCRGCKKKRSFKEFPKVTNNKNLSLSVLVVKGERQATAACMLEINPSELSKMSQLLKDVLTWDIQQRPITPFGATFVAKVDERRRARTDNWVFGVVSTRYSPARGYFEVVERRDRASLIPILQRVLLPGTEVHSDDWEAHFNITAHAATVQTHRVVVHAANFVDPVTGVHTQEEESARSRLKYKVKMRKGVSNYNLQSFLNEHMWRDWRGEADAFNNIIEVLTRYFTSNPV</sequence>